<accession>A0A6J5N7I1</accession>
<protein>
    <submittedName>
        <fullName evidence="1">Uncharacterized protein</fullName>
    </submittedName>
</protein>
<dbReference type="EMBL" id="LR796598">
    <property type="protein sequence ID" value="CAB4153981.1"/>
    <property type="molecule type" value="Genomic_DNA"/>
</dbReference>
<organism evidence="1">
    <name type="scientific">uncultured Caudovirales phage</name>
    <dbReference type="NCBI Taxonomy" id="2100421"/>
    <lineage>
        <taxon>Viruses</taxon>
        <taxon>Duplodnaviria</taxon>
        <taxon>Heunggongvirae</taxon>
        <taxon>Uroviricota</taxon>
        <taxon>Caudoviricetes</taxon>
        <taxon>Peduoviridae</taxon>
        <taxon>Maltschvirus</taxon>
        <taxon>Maltschvirus maltsch</taxon>
    </lineage>
</organism>
<sequence length="52" mass="6172">MKKNIRNAGRKRLFKPDVLTAEIRMIVPSATKIEIIEFINDKKKPYLWKIES</sequence>
<reference evidence="1" key="1">
    <citation type="submission" date="2020-04" db="EMBL/GenBank/DDBJ databases">
        <authorList>
            <person name="Chiriac C."/>
            <person name="Salcher M."/>
            <person name="Ghai R."/>
            <person name="Kavagutti S V."/>
        </authorList>
    </citation>
    <scope>NUCLEOTIDE SEQUENCE</scope>
</reference>
<gene>
    <name evidence="1" type="ORF">UFOVP634_43</name>
</gene>
<name>A0A6J5N7I1_9CAUD</name>
<evidence type="ECO:0000313" key="1">
    <source>
        <dbReference type="EMBL" id="CAB4153981.1"/>
    </source>
</evidence>
<proteinExistence type="predicted"/>